<proteinExistence type="predicted"/>
<reference evidence="2 3" key="1">
    <citation type="journal article" date="2007" name="J. Virol.">
        <title>Genomic and morphological features of a banchine polydnavirus: comparison with bracoviruses and ichnoviruses.</title>
        <authorList>
            <person name="Lapointe R."/>
            <person name="Tanaka K."/>
            <person name="Barney W.E."/>
            <person name="Whitfield J.B."/>
            <person name="Banks J.C."/>
            <person name="Beliveau C."/>
            <person name="Stoltz D."/>
            <person name="Webb B.A."/>
            <person name="Cusson M."/>
        </authorList>
    </citation>
    <scope>NUCLEOTIDE SEQUENCE [LARGE SCALE GENOMIC DNA]</scope>
</reference>
<keyword evidence="1" id="KW-0378">Hydrolase</keyword>
<evidence type="ECO:0000256" key="1">
    <source>
        <dbReference type="ARBA" id="ARBA00022801"/>
    </source>
</evidence>
<organism evidence="2 3">
    <name type="scientific">Ichnoviriform fumiferanae</name>
    <dbReference type="NCBI Taxonomy" id="419435"/>
    <lineage>
        <taxon>Viruses</taxon>
        <taxon>Viruses incertae sedis</taxon>
        <taxon>Polydnaviriformidae</taxon>
        <taxon>Ichnoviriform</taxon>
    </lineage>
</organism>
<evidence type="ECO:0000313" key="2">
    <source>
        <dbReference type="EMBL" id="BAF45567.1"/>
    </source>
</evidence>
<dbReference type="EMBL" id="AB290002">
    <property type="protein sequence ID" value="BAF45567.1"/>
    <property type="molecule type" value="Genomic_DNA"/>
</dbReference>
<dbReference type="Proteomes" id="UP000203987">
    <property type="component" value="Genome"/>
</dbReference>
<dbReference type="InterPro" id="IPR051620">
    <property type="entry name" value="ORF904-like_C"/>
</dbReference>
<dbReference type="RefSeq" id="YP_001029432.1">
    <property type="nucleotide sequence ID" value="NC_008928.1"/>
</dbReference>
<dbReference type="PANTHER" id="PTHR35372">
    <property type="entry name" value="ATP BINDING PROTEIN-RELATED"/>
    <property type="match status" value="1"/>
</dbReference>
<evidence type="ECO:0000313" key="3">
    <source>
        <dbReference type="Proteomes" id="UP000203987"/>
    </source>
</evidence>
<dbReference type="KEGG" id="vg:5179618"/>
<accession>A2PZZ5</accession>
<protein>
    <submittedName>
        <fullName evidence="2">GfV-D3-ORF2</fullName>
    </submittedName>
</protein>
<name>A2PZZ5_9VIRU</name>
<dbReference type="PANTHER" id="PTHR35372:SF2">
    <property type="entry name" value="SF3 HELICASE DOMAIN-CONTAINING PROTEIN"/>
    <property type="match status" value="1"/>
</dbReference>
<dbReference type="GeneID" id="5179618"/>
<dbReference type="OrthoDB" id="33188at10239"/>
<dbReference type="GO" id="GO:0016787">
    <property type="term" value="F:hydrolase activity"/>
    <property type="evidence" value="ECO:0007669"/>
    <property type="project" value="UniProtKB-KW"/>
</dbReference>
<sequence>MFPEQSERDWFLSFIARFLNGKRADEPFLILIDEHEDRTGKTSLAKLLKAVFGSYYLKNSKMVIAGGSRDNNEYAGGLYGLNEKRLLLADGLQKTDTLNCGFIKAITGDCNYYIKHVNKFFRTEFEFIVQAGLVIVANENNMPIFDKNDENFLKKMVVCPLRSRFVTQDEFQEMSRNKNNMTNIHIADDSFKLNFHEWRSATLDLLIEYCSKSVSMVPDSMKVWKKRVCDMHFDYTDWLNSHIRRSKTENKYVSATQIMMQIKKSDEYTHPRDMQRLKIAMNEWAMKNEFKYKSRHVHPGDRGKRVETRSVIMNATLNNVFEE</sequence>